<dbReference type="CDD" id="cd01574">
    <property type="entry name" value="PBP1_LacI"/>
    <property type="match status" value="1"/>
</dbReference>
<organism evidence="7 8">
    <name type="scientific">Ruania alba</name>
    <dbReference type="NCBI Taxonomy" id="648782"/>
    <lineage>
        <taxon>Bacteria</taxon>
        <taxon>Bacillati</taxon>
        <taxon>Actinomycetota</taxon>
        <taxon>Actinomycetes</taxon>
        <taxon>Micrococcales</taxon>
        <taxon>Ruaniaceae</taxon>
        <taxon>Ruania</taxon>
    </lineage>
</organism>
<dbReference type="InterPro" id="IPR000843">
    <property type="entry name" value="HTH_LacI"/>
</dbReference>
<dbReference type="Pfam" id="PF00356">
    <property type="entry name" value="LacI"/>
    <property type="match status" value="1"/>
</dbReference>
<dbReference type="CDD" id="cd01392">
    <property type="entry name" value="HTH_LacI"/>
    <property type="match status" value="1"/>
</dbReference>
<dbReference type="InterPro" id="IPR046335">
    <property type="entry name" value="LacI/GalR-like_sensor"/>
</dbReference>
<evidence type="ECO:0000259" key="6">
    <source>
        <dbReference type="PROSITE" id="PS50932"/>
    </source>
</evidence>
<evidence type="ECO:0000313" key="7">
    <source>
        <dbReference type="EMBL" id="SED76379.1"/>
    </source>
</evidence>
<evidence type="ECO:0000256" key="4">
    <source>
        <dbReference type="SAM" id="MobiDB-lite"/>
    </source>
</evidence>
<proteinExistence type="predicted"/>
<evidence type="ECO:0000259" key="5">
    <source>
        <dbReference type="PROSITE" id="PS50206"/>
    </source>
</evidence>
<dbReference type="AlphaFoldDB" id="A0A1H5DC14"/>
<dbReference type="Gene3D" id="1.10.260.40">
    <property type="entry name" value="lambda repressor-like DNA-binding domains"/>
    <property type="match status" value="1"/>
</dbReference>
<reference evidence="8" key="1">
    <citation type="submission" date="2016-10" db="EMBL/GenBank/DDBJ databases">
        <authorList>
            <person name="Varghese N."/>
            <person name="Submissions S."/>
        </authorList>
    </citation>
    <scope>NUCLEOTIDE SEQUENCE [LARGE SCALE GENOMIC DNA]</scope>
    <source>
        <strain evidence="8">DSM 21368</strain>
    </source>
</reference>
<feature type="region of interest" description="Disordered" evidence="4">
    <location>
        <begin position="1"/>
        <end position="20"/>
    </location>
</feature>
<name>A0A1H5DC14_9MICO</name>
<dbReference type="GO" id="GO:0003700">
    <property type="term" value="F:DNA-binding transcription factor activity"/>
    <property type="evidence" value="ECO:0007669"/>
    <property type="project" value="TreeGrafter"/>
</dbReference>
<dbReference type="InterPro" id="IPR001763">
    <property type="entry name" value="Rhodanese-like_dom"/>
</dbReference>
<gene>
    <name evidence="7" type="ORF">SAMN04488554_0633</name>
</gene>
<sequence>MTANTRPTSQGPGRGPSMRDVATLAGVSTQTVSRTLSGHPYVRPDLRQRVMDAVAELGYTRNLAARALSSGQSGTLGVITLASRGYARIEFAYGVEQAAAAAGYSVITATANAPTESDLARAVTFLLEHGVDGLVVSTPLTERSDTLDALLERVPAVILEEPGTAEDGVLTVDQREVAQLATTHLLDLGHQTVWHLAGSLDWSDGWLRVSGWQETLEAADREVPPLLRGDWTAASGYEQGLLLSRMPDATAVFVANDEMAFGLLRALAERGRSVPEEVSVVSCDDIPLAAYATPPLTTVAQPFDATGRYAVEVLTARMGGHAAPEAAAPQPRLIIRGTTQATT</sequence>
<keyword evidence="8" id="KW-1185">Reference proteome</keyword>
<evidence type="ECO:0000256" key="1">
    <source>
        <dbReference type="ARBA" id="ARBA00023015"/>
    </source>
</evidence>
<evidence type="ECO:0000256" key="3">
    <source>
        <dbReference type="ARBA" id="ARBA00023163"/>
    </source>
</evidence>
<dbReference type="Gene3D" id="3.40.50.2300">
    <property type="match status" value="2"/>
</dbReference>
<dbReference type="EMBL" id="FNTX01000001">
    <property type="protein sequence ID" value="SED76379.1"/>
    <property type="molecule type" value="Genomic_DNA"/>
</dbReference>
<keyword evidence="2 7" id="KW-0238">DNA-binding</keyword>
<dbReference type="GO" id="GO:0000976">
    <property type="term" value="F:transcription cis-regulatory region binding"/>
    <property type="evidence" value="ECO:0007669"/>
    <property type="project" value="TreeGrafter"/>
</dbReference>
<keyword evidence="1" id="KW-0805">Transcription regulation</keyword>
<evidence type="ECO:0000313" key="8">
    <source>
        <dbReference type="Proteomes" id="UP000199220"/>
    </source>
</evidence>
<dbReference type="PANTHER" id="PTHR30146:SF109">
    <property type="entry name" value="HTH-TYPE TRANSCRIPTIONAL REGULATOR GALS"/>
    <property type="match status" value="1"/>
</dbReference>
<dbReference type="Pfam" id="PF13377">
    <property type="entry name" value="Peripla_BP_3"/>
    <property type="match status" value="1"/>
</dbReference>
<dbReference type="InterPro" id="IPR010982">
    <property type="entry name" value="Lambda_DNA-bd_dom_sf"/>
</dbReference>
<dbReference type="SMART" id="SM00354">
    <property type="entry name" value="HTH_LACI"/>
    <property type="match status" value="1"/>
</dbReference>
<dbReference type="PROSITE" id="PS50206">
    <property type="entry name" value="RHODANESE_3"/>
    <property type="match status" value="1"/>
</dbReference>
<evidence type="ECO:0000256" key="2">
    <source>
        <dbReference type="ARBA" id="ARBA00023125"/>
    </source>
</evidence>
<feature type="domain" description="Rhodanese" evidence="5">
    <location>
        <begin position="147"/>
        <end position="211"/>
    </location>
</feature>
<dbReference type="InterPro" id="IPR028082">
    <property type="entry name" value="Peripla_BP_I"/>
</dbReference>
<dbReference type="PROSITE" id="PS50932">
    <property type="entry name" value="HTH_LACI_2"/>
    <property type="match status" value="1"/>
</dbReference>
<dbReference type="SUPFAM" id="SSF47413">
    <property type="entry name" value="lambda repressor-like DNA-binding domains"/>
    <property type="match status" value="1"/>
</dbReference>
<dbReference type="STRING" id="648782.SAMN04488554_0633"/>
<feature type="compositionally biased region" description="Polar residues" evidence="4">
    <location>
        <begin position="1"/>
        <end position="11"/>
    </location>
</feature>
<accession>A0A1H5DC14</accession>
<protein>
    <submittedName>
        <fullName evidence="7">DNA-binding transcriptional regulator, LacI/PurR family</fullName>
    </submittedName>
</protein>
<keyword evidence="3" id="KW-0804">Transcription</keyword>
<feature type="domain" description="HTH lacI-type" evidence="6">
    <location>
        <begin position="16"/>
        <end position="70"/>
    </location>
</feature>
<dbReference type="PANTHER" id="PTHR30146">
    <property type="entry name" value="LACI-RELATED TRANSCRIPTIONAL REPRESSOR"/>
    <property type="match status" value="1"/>
</dbReference>
<dbReference type="RefSeq" id="WP_217632345.1">
    <property type="nucleotide sequence ID" value="NZ_FNTX01000001.1"/>
</dbReference>
<dbReference type="SUPFAM" id="SSF53822">
    <property type="entry name" value="Periplasmic binding protein-like I"/>
    <property type="match status" value="1"/>
</dbReference>
<dbReference type="Proteomes" id="UP000199220">
    <property type="component" value="Unassembled WGS sequence"/>
</dbReference>